<feature type="domain" description="Aldehyde dehydrogenase" evidence="3">
    <location>
        <begin position="30"/>
        <end position="487"/>
    </location>
</feature>
<dbReference type="PANTHER" id="PTHR11699">
    <property type="entry name" value="ALDEHYDE DEHYDROGENASE-RELATED"/>
    <property type="match status" value="1"/>
</dbReference>
<dbReference type="GO" id="GO:0016620">
    <property type="term" value="F:oxidoreductase activity, acting on the aldehyde or oxo group of donors, NAD or NADP as acceptor"/>
    <property type="evidence" value="ECO:0007669"/>
    <property type="project" value="InterPro"/>
</dbReference>
<organism evidence="4">
    <name type="scientific">freshwater metagenome</name>
    <dbReference type="NCBI Taxonomy" id="449393"/>
    <lineage>
        <taxon>unclassified sequences</taxon>
        <taxon>metagenomes</taxon>
        <taxon>ecological metagenomes</taxon>
    </lineage>
</organism>
<name>A0A6J7VHE9_9ZZZZ</name>
<evidence type="ECO:0000259" key="3">
    <source>
        <dbReference type="Pfam" id="PF00171"/>
    </source>
</evidence>
<dbReference type="Pfam" id="PF00171">
    <property type="entry name" value="Aldedh"/>
    <property type="match status" value="1"/>
</dbReference>
<dbReference type="InterPro" id="IPR016162">
    <property type="entry name" value="Ald_DH_N"/>
</dbReference>
<dbReference type="FunFam" id="3.40.605.10:FF:000001">
    <property type="entry name" value="Aldehyde dehydrogenase 1"/>
    <property type="match status" value="1"/>
</dbReference>
<dbReference type="Gene3D" id="3.40.605.10">
    <property type="entry name" value="Aldehyde Dehydrogenase, Chain A, domain 1"/>
    <property type="match status" value="1"/>
</dbReference>
<dbReference type="InterPro" id="IPR015590">
    <property type="entry name" value="Aldehyde_DH_dom"/>
</dbReference>
<evidence type="ECO:0000313" key="4">
    <source>
        <dbReference type="EMBL" id="CAB5076286.1"/>
    </source>
</evidence>
<dbReference type="CDD" id="cd07112">
    <property type="entry name" value="ALDH_GABALDH-PuuC"/>
    <property type="match status" value="1"/>
</dbReference>
<dbReference type="InterPro" id="IPR016161">
    <property type="entry name" value="Ald_DH/histidinol_DH"/>
</dbReference>
<comment type="similarity">
    <text evidence="1">Belongs to the aldehyde dehydrogenase family.</text>
</comment>
<sequence length="492" mass="53741">MIETLQGWQKLVSTLSLPTTHVIGSDRPSSPEKIPVINPATGKEVGNVPRGTKVEIDLAVAEARRAFDHGPWPKFSPRERKEHLLKFANKIEEHRDELAALVTLEMGKPISDSWAIELRALIRTIQWFAEFADKTYDETPQVGEDALALITREPVGVVGVVTPWNFPLTLTAWKIAPALAVGCTLVIKPSEISSLSVLRLAELALESGIPTGVINVVTGIGPEAGKELGMHNDVDALAFTGSTATGRQFLHYAADSNLKHVWLELGGKSANIVFEDAPDMEAAAQAAAWGIRFNSGQMCTAPTRLLLHRSIAKTFTDRVAQILKEIKIGDPFDPSTQMGPIASAGQLSRIKMYVESARSRNLEETLKSSSIESDGFWFTPTVFSGVSPDDVLAQEEIFGPVLAVITFETEEEAIQIANNSVYGLAAAIWTSNLSRAHKVSRKLKAGTVWVNCYEEGDMTVPFGGMKRSGNGRDKSIHALEKYLEMKTTWVQL</sequence>
<dbReference type="Gene3D" id="3.40.309.10">
    <property type="entry name" value="Aldehyde Dehydrogenase, Chain A, domain 2"/>
    <property type="match status" value="1"/>
</dbReference>
<dbReference type="FunFam" id="3.40.309.10:FF:000012">
    <property type="entry name" value="Betaine aldehyde dehydrogenase"/>
    <property type="match status" value="1"/>
</dbReference>
<keyword evidence="2" id="KW-0560">Oxidoreductase</keyword>
<proteinExistence type="inferred from homology"/>
<dbReference type="SUPFAM" id="SSF53720">
    <property type="entry name" value="ALDH-like"/>
    <property type="match status" value="1"/>
</dbReference>
<dbReference type="InterPro" id="IPR016163">
    <property type="entry name" value="Ald_DH_C"/>
</dbReference>
<reference evidence="4" key="1">
    <citation type="submission" date="2020-05" db="EMBL/GenBank/DDBJ databases">
        <authorList>
            <person name="Chiriac C."/>
            <person name="Salcher M."/>
            <person name="Ghai R."/>
            <person name="Kavagutti S V."/>
        </authorList>
    </citation>
    <scope>NUCLEOTIDE SEQUENCE</scope>
</reference>
<dbReference type="AlphaFoldDB" id="A0A6J7VHE9"/>
<evidence type="ECO:0000256" key="2">
    <source>
        <dbReference type="ARBA" id="ARBA00023002"/>
    </source>
</evidence>
<accession>A0A6J7VHE9</accession>
<dbReference type="PROSITE" id="PS00687">
    <property type="entry name" value="ALDEHYDE_DEHYDR_GLU"/>
    <property type="match status" value="1"/>
</dbReference>
<gene>
    <name evidence="4" type="ORF">UFOPK4404_01438</name>
</gene>
<dbReference type="EMBL" id="CAFBQY010000023">
    <property type="protein sequence ID" value="CAB5076286.1"/>
    <property type="molecule type" value="Genomic_DNA"/>
</dbReference>
<protein>
    <submittedName>
        <fullName evidence="4">Unannotated protein</fullName>
    </submittedName>
</protein>
<dbReference type="InterPro" id="IPR029510">
    <property type="entry name" value="Ald_DH_CS_GLU"/>
</dbReference>
<evidence type="ECO:0000256" key="1">
    <source>
        <dbReference type="ARBA" id="ARBA00009986"/>
    </source>
</evidence>